<sequence>MSALFRKRSDDGHAMLAPDDPYYVRQAYSSSSVGGDGRAGSSFSAPSFDDRFIHDEDREVFLDRNGRGLGYSKEGNATFGKKKLRSFPWAKSKPTSIVVPQRTPSPRPTTPTSMAPLPPSPVTPISDQFTTHGLGIYTTTSPGSVASLSPGRATDSGPTLAQFPAPPSSLPSVTSTLSSDYSSIQSVPSRMHLPLPKRRSSLIAGIPSGSNGSGGHAFNGSVSTVSTFETTSSFASSKLFHSSVDDYYDSSSDATTMSSLTSSPESKTRRTTNSGRRMWKTKGLQESPLRPDQVLPPSQQHRRDDGLRPPCEEDEDAYFASTTSLGATTSPHPIPYRRNSTPMPDFVAAMLGIEPETPPRPKRWSASSNKPAAESPPFDLAREKAAARRTSQQTVRPLGGNAGAGSDEDADDEVSPPRPRPAPSALLDCRSRIPSIRFEGFAMDSVFAEFEQKLLRSKTSSTSTPTIEVAEAPAEERNPFLETAAASDHETKLRERKSTRRRTRVISAYRPSEGYFNVEEDEVTLSPAPQVMDALRSESPLAAAYESNGSASSAMSLPLPSSSSLSQQQLMVARPRPGPRRAQTRPARLDVDLANSLTEFHRGGLVTPTSASTVTPYGGVVSPSADSVFSATTSEGTIGSGDGAVSPVSIVAPASAPSSPPAPVVLPHSVANVEAAGRRTPPMTPISPVDPTPTAASPPSPPPTRPPIPSVFVFPPNGPSYRRGESSDWEAPPKPPMYAGPTKVTLVQPKRMIRASTRPVSSLPKRNVARQPLIVTPIVVAGPSPGPLPPSPALSSTSTIHPQRRAASPVGWSFPPREQLPSPPSASASASASVSARGSPDLSIRPASFSPSDESGSDCDPLQTMMSRLNAPHTPPRAAGTTHSTSTPTTPRGQDHPNGLTMMALLRHTSSQTGLSMLERELGSLPTSSSTASFEGGPQILVTAPPHDDDDDNDEEIEHVDHGLDDEIATGVAVPVPHLMRAASKSSTSSSGVSTNVDTILTTYESDDSVTRYGDAPLLHSNVAPPLVPIIIDNPTVPDSEHARSLSGSSSSSSSFSYGLGAEDHNDDDALSRGFSDESLLSPTDSEVDPLDVMSREIEDTLAEIEESVASSSSMSIASLMMGCSVTPKLGGSSLTPSPTCASEDAFGTFPDADADSAEEFTRGSAIPVRMKRSVAATAAPSHSRNWSDVSCSTIMTDSTESSTSSSSTNSSDEHHAEIAVVMTGQRISRRTVGAVGVGVFGQAM</sequence>
<feature type="region of interest" description="Disordered" evidence="1">
    <location>
        <begin position="249"/>
        <end position="338"/>
    </location>
</feature>
<feature type="compositionally biased region" description="Basic and acidic residues" evidence="1">
    <location>
        <begin position="301"/>
        <end position="311"/>
    </location>
</feature>
<feature type="region of interest" description="Disordered" evidence="1">
    <location>
        <begin position="676"/>
        <end position="741"/>
    </location>
</feature>
<feature type="compositionally biased region" description="Low complexity" evidence="1">
    <location>
        <begin position="825"/>
        <end position="840"/>
    </location>
</feature>
<dbReference type="OrthoDB" id="2537828at2759"/>
<proteinExistence type="predicted"/>
<dbReference type="AlphaFoldDB" id="A0A2X0NCF9"/>
<feature type="region of interest" description="Disordered" evidence="1">
    <location>
        <begin position="28"/>
        <end position="49"/>
    </location>
</feature>
<feature type="compositionally biased region" description="Pro residues" evidence="1">
    <location>
        <begin position="682"/>
        <end position="709"/>
    </location>
</feature>
<name>A0A2X0NCF9_9BASI</name>
<accession>A0A2X0NCF9</accession>
<gene>
    <name evidence="2" type="ORF">BZ3500_MVSOF-1268-A1-R1_CHR11-1G03220</name>
</gene>
<dbReference type="EMBL" id="FMWP01000138">
    <property type="protein sequence ID" value="SDA03780.1"/>
    <property type="molecule type" value="Genomic_DNA"/>
</dbReference>
<feature type="compositionally biased region" description="Low complexity" evidence="1">
    <location>
        <begin position="1195"/>
        <end position="1211"/>
    </location>
</feature>
<feature type="compositionally biased region" description="Low complexity" evidence="1">
    <location>
        <begin position="249"/>
        <end position="263"/>
    </location>
</feature>
<organism evidence="2 3">
    <name type="scientific">Microbotryum saponariae</name>
    <dbReference type="NCBI Taxonomy" id="289078"/>
    <lineage>
        <taxon>Eukaryota</taxon>
        <taxon>Fungi</taxon>
        <taxon>Dikarya</taxon>
        <taxon>Basidiomycota</taxon>
        <taxon>Pucciniomycotina</taxon>
        <taxon>Microbotryomycetes</taxon>
        <taxon>Microbotryales</taxon>
        <taxon>Microbotryaceae</taxon>
        <taxon>Microbotryum</taxon>
    </lineage>
</organism>
<feature type="region of interest" description="Disordered" evidence="1">
    <location>
        <begin position="353"/>
        <end position="427"/>
    </location>
</feature>
<feature type="region of interest" description="Disordered" evidence="1">
    <location>
        <begin position="93"/>
        <end position="176"/>
    </location>
</feature>
<feature type="compositionally biased region" description="Polar residues" evidence="1">
    <location>
        <begin position="320"/>
        <end position="331"/>
    </location>
</feature>
<feature type="region of interest" description="Disordered" evidence="1">
    <location>
        <begin position="1195"/>
        <end position="1215"/>
    </location>
</feature>
<evidence type="ECO:0000256" key="1">
    <source>
        <dbReference type="SAM" id="MobiDB-lite"/>
    </source>
</evidence>
<feature type="region of interest" description="Disordered" evidence="1">
    <location>
        <begin position="786"/>
        <end position="897"/>
    </location>
</feature>
<feature type="region of interest" description="Disordered" evidence="1">
    <location>
        <begin position="551"/>
        <end position="585"/>
    </location>
</feature>
<feature type="compositionally biased region" description="Basic and acidic residues" evidence="1">
    <location>
        <begin position="1062"/>
        <end position="1071"/>
    </location>
</feature>
<protein>
    <submittedName>
        <fullName evidence="2">BZ3500_MvSof-1268-A1-R1_Chr11-1g03220 protein</fullName>
    </submittedName>
</protein>
<feature type="compositionally biased region" description="Low complexity" evidence="1">
    <location>
        <begin position="551"/>
        <end position="571"/>
    </location>
</feature>
<evidence type="ECO:0000313" key="3">
    <source>
        <dbReference type="Proteomes" id="UP000249723"/>
    </source>
</evidence>
<keyword evidence="3" id="KW-1185">Reference proteome</keyword>
<feature type="region of interest" description="Disordered" evidence="1">
    <location>
        <begin position="1034"/>
        <end position="1089"/>
    </location>
</feature>
<evidence type="ECO:0000313" key="2">
    <source>
        <dbReference type="EMBL" id="SDA03780.1"/>
    </source>
</evidence>
<dbReference type="Proteomes" id="UP000249723">
    <property type="component" value="Unassembled WGS sequence"/>
</dbReference>
<feature type="compositionally biased region" description="Polar residues" evidence="1">
    <location>
        <begin position="123"/>
        <end position="147"/>
    </location>
</feature>
<feature type="compositionally biased region" description="Low complexity" evidence="1">
    <location>
        <begin position="1045"/>
        <end position="1057"/>
    </location>
</feature>
<reference evidence="3" key="1">
    <citation type="submission" date="2016-10" db="EMBL/GenBank/DDBJ databases">
        <authorList>
            <person name="Jeantristanb JTB J.-T."/>
            <person name="Ricardo R."/>
        </authorList>
    </citation>
    <scope>NUCLEOTIDE SEQUENCE [LARGE SCALE GENOMIC DNA]</scope>
</reference>
<feature type="compositionally biased region" description="Low complexity" evidence="1">
    <location>
        <begin position="881"/>
        <end position="891"/>
    </location>
</feature>